<dbReference type="EMBL" id="JAODUP010000583">
    <property type="protein sequence ID" value="KAK2146751.1"/>
    <property type="molecule type" value="Genomic_DNA"/>
</dbReference>
<dbReference type="AlphaFoldDB" id="A0AAD9J654"/>
<gene>
    <name evidence="1" type="ORF">LSH36_583g00005</name>
</gene>
<protein>
    <recommendedName>
        <fullName evidence="3">BspA family leucine-rich repeat surface protein</fullName>
    </recommendedName>
</protein>
<dbReference type="SUPFAM" id="SSF141571">
    <property type="entry name" value="Pentapeptide repeat-like"/>
    <property type="match status" value="2"/>
</dbReference>
<reference evidence="1" key="1">
    <citation type="journal article" date="2023" name="Mol. Biol. Evol.">
        <title>Third-Generation Sequencing Reveals the Adaptive Role of the Epigenome in Three Deep-Sea Polychaetes.</title>
        <authorList>
            <person name="Perez M."/>
            <person name="Aroh O."/>
            <person name="Sun Y."/>
            <person name="Lan Y."/>
            <person name="Juniper S.K."/>
            <person name="Young C.R."/>
            <person name="Angers B."/>
            <person name="Qian P.Y."/>
        </authorList>
    </citation>
    <scope>NUCLEOTIDE SEQUENCE</scope>
    <source>
        <strain evidence="1">P08H-3</strain>
    </source>
</reference>
<accession>A0AAD9J654</accession>
<comment type="caution">
    <text evidence="1">The sequence shown here is derived from an EMBL/GenBank/DDBJ whole genome shotgun (WGS) entry which is preliminary data.</text>
</comment>
<dbReference type="InterPro" id="IPR011889">
    <property type="entry name" value="Liste_lipo_26"/>
</dbReference>
<evidence type="ECO:0008006" key="3">
    <source>
        <dbReference type="Google" id="ProtNLM"/>
    </source>
</evidence>
<sequence>CPSPTNPQQTASPKATTKTITAFTLKIPGTADESRSYSGIISDKTISVVLPTQDLTALSPTITHTGKSITPASGTAQDFTKPVSYTVTAEDDSTAVYTVKISPLTITIEQKGTTLTGETPSVLGNAIVVEALPYNAEASAYKDLTAKIMFGTRSLSCEANPDFKDPVTYTFTLPDSSSSTEKYTLTIKNKPLTRKQLDTMIRDRKDISMVNTATITDMQDMFNTATAFNQDISRWDVSKVTTMDRMFYNANAFNGDISGWDVSKVTNMSYIFYNANAFNGDISGWDVSKVTTMREMFEEANAFNGDISGWDVSKVTTMSEMFGGAKAFNQDISGWDVSKVTDMNHMFQDATAFNQDISGWDVSKVTDMNHMFSNAKAFNQDISGWDVSKVITMDSMFYNATAFNQNISGWNVGKVTSMSHMFDGAIAFNKDISGWDVSKVTSMSHMFDGAIAFNKDISSWKNKVVEGISHAAFSGGSCPLQKSFHPYESWADATDKP</sequence>
<dbReference type="Proteomes" id="UP001208570">
    <property type="component" value="Unassembled WGS sequence"/>
</dbReference>
<proteinExistence type="predicted"/>
<feature type="non-terminal residue" evidence="1">
    <location>
        <position position="1"/>
    </location>
</feature>
<dbReference type="InterPro" id="IPR005046">
    <property type="entry name" value="DUF285"/>
</dbReference>
<keyword evidence="2" id="KW-1185">Reference proteome</keyword>
<name>A0AAD9J654_9ANNE</name>
<dbReference type="Gene3D" id="2.160.20.80">
    <property type="entry name" value="E3 ubiquitin-protein ligase SopA"/>
    <property type="match status" value="1"/>
</dbReference>
<organism evidence="1 2">
    <name type="scientific">Paralvinella palmiformis</name>
    <dbReference type="NCBI Taxonomy" id="53620"/>
    <lineage>
        <taxon>Eukaryota</taxon>
        <taxon>Metazoa</taxon>
        <taxon>Spiralia</taxon>
        <taxon>Lophotrochozoa</taxon>
        <taxon>Annelida</taxon>
        <taxon>Polychaeta</taxon>
        <taxon>Sedentaria</taxon>
        <taxon>Canalipalpata</taxon>
        <taxon>Terebellida</taxon>
        <taxon>Terebelliformia</taxon>
        <taxon>Alvinellidae</taxon>
        <taxon>Paralvinella</taxon>
    </lineage>
</organism>
<dbReference type="NCBIfam" id="TIGR02167">
    <property type="entry name" value="Liste_lipo_26"/>
    <property type="match status" value="9"/>
</dbReference>
<dbReference type="Gene3D" id="2.60.40.2340">
    <property type="match status" value="1"/>
</dbReference>
<dbReference type="Pfam" id="PF03382">
    <property type="entry name" value="DUF285"/>
    <property type="match status" value="1"/>
</dbReference>
<evidence type="ECO:0000313" key="2">
    <source>
        <dbReference type="Proteomes" id="UP001208570"/>
    </source>
</evidence>
<evidence type="ECO:0000313" key="1">
    <source>
        <dbReference type="EMBL" id="KAK2146751.1"/>
    </source>
</evidence>